<dbReference type="FunFam" id="1.10.10.10:FF:000001">
    <property type="entry name" value="LysR family transcriptional regulator"/>
    <property type="match status" value="1"/>
</dbReference>
<keyword evidence="5" id="KW-0804">Transcription</keyword>
<proteinExistence type="inferred from homology"/>
<sequence>MELRQLRYFVAIAEHGAFSKAADKVFVAQSALSHQLAQLEDELGVQLLLRTRRGVELTEPGRVFLAHAISILRQTEDARSSVRSALGEPSGKVVFGIPHSVSNALALPLLQAVRQRLPKVELELTEELTGNLIPQLRTGVLNLAVLFDDGHLDEFTTLALLSERLSLIGSTQSPALRVAKSITLKKALALPLILPADPHGVRPTIEAAARKRAYPPPHVVADISSISILRTTLLAGMGHTLLPVMPLRADLDAGTLKAIPVVLPTLQRVVSLCASKHIPISTAATAVAQLTHQLVHDLCKEGAWVDASPIEGNTTGFTIAGRTAKT</sequence>
<dbReference type="Gene3D" id="3.40.190.290">
    <property type="match status" value="1"/>
</dbReference>
<dbReference type="Pfam" id="PF03466">
    <property type="entry name" value="LysR_substrate"/>
    <property type="match status" value="1"/>
</dbReference>
<dbReference type="InterPro" id="IPR036390">
    <property type="entry name" value="WH_DNA-bd_sf"/>
</dbReference>
<dbReference type="GO" id="GO:0003677">
    <property type="term" value="F:DNA binding"/>
    <property type="evidence" value="ECO:0007669"/>
    <property type="project" value="UniProtKB-KW"/>
</dbReference>
<dbReference type="Proteomes" id="UP000317365">
    <property type="component" value="Chromosome"/>
</dbReference>
<evidence type="ECO:0000256" key="1">
    <source>
        <dbReference type="ARBA" id="ARBA00009437"/>
    </source>
</evidence>
<dbReference type="RefSeq" id="WP_142809831.1">
    <property type="nucleotide sequence ID" value="NZ_CP036282.1"/>
</dbReference>
<reference evidence="8" key="2">
    <citation type="journal article" date="2020" name="Int. J. Syst. Evol. Microbiol.">
        <title>Genomic insights into a novel species Rhodoferax aquaticus sp. nov., isolated from freshwater.</title>
        <authorList>
            <person name="Li T."/>
            <person name="Zhuo Y."/>
            <person name="Jin C.Z."/>
            <person name="Wu X."/>
            <person name="Ko S.R."/>
            <person name="Jin F.J."/>
            <person name="Ahn C.Y."/>
            <person name="Oh H.M."/>
            <person name="Lee H.G."/>
            <person name="Jin L."/>
        </authorList>
    </citation>
    <scope>NUCLEOTIDE SEQUENCE [LARGE SCALE GENOMIC DNA]</scope>
    <source>
        <strain evidence="8">Gr-4</strain>
    </source>
</reference>
<evidence type="ECO:0000256" key="3">
    <source>
        <dbReference type="ARBA" id="ARBA00023125"/>
    </source>
</evidence>
<keyword evidence="2" id="KW-0805">Transcription regulation</keyword>
<dbReference type="PRINTS" id="PR00039">
    <property type="entry name" value="HTHLYSR"/>
</dbReference>
<dbReference type="KEGG" id="rhg:EXZ61_05625"/>
<evidence type="ECO:0000256" key="2">
    <source>
        <dbReference type="ARBA" id="ARBA00023015"/>
    </source>
</evidence>
<name>A0A515EM03_9BURK</name>
<dbReference type="GO" id="GO:0003700">
    <property type="term" value="F:DNA-binding transcription factor activity"/>
    <property type="evidence" value="ECO:0007669"/>
    <property type="project" value="InterPro"/>
</dbReference>
<feature type="domain" description="HTH lysR-type" evidence="6">
    <location>
        <begin position="1"/>
        <end position="58"/>
    </location>
</feature>
<evidence type="ECO:0000313" key="7">
    <source>
        <dbReference type="EMBL" id="QDL53692.1"/>
    </source>
</evidence>
<evidence type="ECO:0000259" key="6">
    <source>
        <dbReference type="PROSITE" id="PS50931"/>
    </source>
</evidence>
<accession>A0A515EM03</accession>
<dbReference type="PANTHER" id="PTHR30293">
    <property type="entry name" value="TRANSCRIPTIONAL REGULATORY PROTEIN NAC-RELATED"/>
    <property type="match status" value="1"/>
</dbReference>
<comment type="similarity">
    <text evidence="1">Belongs to the LysR transcriptional regulatory family.</text>
</comment>
<dbReference type="InterPro" id="IPR036388">
    <property type="entry name" value="WH-like_DNA-bd_sf"/>
</dbReference>
<gene>
    <name evidence="7" type="ORF">EXZ61_05625</name>
</gene>
<dbReference type="InterPro" id="IPR005119">
    <property type="entry name" value="LysR_subst-bd"/>
</dbReference>
<dbReference type="AlphaFoldDB" id="A0A515EM03"/>
<evidence type="ECO:0000313" key="8">
    <source>
        <dbReference type="Proteomes" id="UP000317365"/>
    </source>
</evidence>
<dbReference type="PROSITE" id="PS50931">
    <property type="entry name" value="HTH_LYSR"/>
    <property type="match status" value="1"/>
</dbReference>
<organism evidence="7 8">
    <name type="scientific">Rhodoferax aquaticus</name>
    <dbReference type="NCBI Taxonomy" id="2527691"/>
    <lineage>
        <taxon>Bacteria</taxon>
        <taxon>Pseudomonadati</taxon>
        <taxon>Pseudomonadota</taxon>
        <taxon>Betaproteobacteria</taxon>
        <taxon>Burkholderiales</taxon>
        <taxon>Comamonadaceae</taxon>
        <taxon>Rhodoferax</taxon>
    </lineage>
</organism>
<dbReference type="EMBL" id="CP036282">
    <property type="protein sequence ID" value="QDL53692.1"/>
    <property type="molecule type" value="Genomic_DNA"/>
</dbReference>
<keyword evidence="8" id="KW-1185">Reference proteome</keyword>
<protein>
    <submittedName>
        <fullName evidence="7">LysR family transcriptional regulator</fullName>
    </submittedName>
</protein>
<dbReference type="InterPro" id="IPR000847">
    <property type="entry name" value="LysR_HTH_N"/>
</dbReference>
<evidence type="ECO:0000256" key="5">
    <source>
        <dbReference type="ARBA" id="ARBA00023163"/>
    </source>
</evidence>
<evidence type="ECO:0000256" key="4">
    <source>
        <dbReference type="ARBA" id="ARBA00023159"/>
    </source>
</evidence>
<dbReference type="GO" id="GO:2000142">
    <property type="term" value="P:regulation of DNA-templated transcription initiation"/>
    <property type="evidence" value="ECO:0007669"/>
    <property type="project" value="TreeGrafter"/>
</dbReference>
<keyword evidence="4" id="KW-0010">Activator</keyword>
<reference evidence="8" key="1">
    <citation type="submission" date="2019-02" db="EMBL/GenBank/DDBJ databases">
        <title>Complete genome sequence of Rhodoferax sp. Gr-4.</title>
        <authorList>
            <person name="Jin L."/>
        </authorList>
    </citation>
    <scope>NUCLEOTIDE SEQUENCE [LARGE SCALE GENOMIC DNA]</scope>
    <source>
        <strain evidence="8">Gr-4</strain>
    </source>
</reference>
<dbReference type="PANTHER" id="PTHR30293:SF0">
    <property type="entry name" value="NITROGEN ASSIMILATION REGULATORY PROTEIN NAC"/>
    <property type="match status" value="1"/>
</dbReference>
<dbReference type="Pfam" id="PF00126">
    <property type="entry name" value="HTH_1"/>
    <property type="match status" value="1"/>
</dbReference>
<dbReference type="Gene3D" id="1.10.10.10">
    <property type="entry name" value="Winged helix-like DNA-binding domain superfamily/Winged helix DNA-binding domain"/>
    <property type="match status" value="1"/>
</dbReference>
<dbReference type="SUPFAM" id="SSF53850">
    <property type="entry name" value="Periplasmic binding protein-like II"/>
    <property type="match status" value="1"/>
</dbReference>
<dbReference type="SUPFAM" id="SSF46785">
    <property type="entry name" value="Winged helix' DNA-binding domain"/>
    <property type="match status" value="1"/>
</dbReference>
<keyword evidence="3" id="KW-0238">DNA-binding</keyword>